<evidence type="ECO:0000256" key="12">
    <source>
        <dbReference type="ARBA" id="ARBA00081141"/>
    </source>
</evidence>
<dbReference type="InterPro" id="IPR023404">
    <property type="entry name" value="rSAM_horseshoe"/>
</dbReference>
<dbReference type="Proteomes" id="UP000094056">
    <property type="component" value="Unassembled WGS sequence"/>
</dbReference>
<evidence type="ECO:0000313" key="18">
    <source>
        <dbReference type="Proteomes" id="UP000094056"/>
    </source>
</evidence>
<dbReference type="InterPro" id="IPR058240">
    <property type="entry name" value="rSAM_sf"/>
</dbReference>
<comment type="catalytic activity">
    <reaction evidence="13">
        <text>N(6)-dimethylallyladenosine(37) in tRNA + (sulfur carrier)-SH + AH2 + 2 S-adenosyl-L-methionine = 2-methylsulfanyl-N(6)-dimethylallyladenosine(37) in tRNA + (sulfur carrier)-H + 5'-deoxyadenosine + L-methionine + A + S-adenosyl-L-homocysteine + 2 H(+)</text>
        <dbReference type="Rhea" id="RHEA:37067"/>
        <dbReference type="Rhea" id="RHEA-COMP:10375"/>
        <dbReference type="Rhea" id="RHEA-COMP:10376"/>
        <dbReference type="Rhea" id="RHEA-COMP:14737"/>
        <dbReference type="Rhea" id="RHEA-COMP:14739"/>
        <dbReference type="ChEBI" id="CHEBI:13193"/>
        <dbReference type="ChEBI" id="CHEBI:15378"/>
        <dbReference type="ChEBI" id="CHEBI:17319"/>
        <dbReference type="ChEBI" id="CHEBI:17499"/>
        <dbReference type="ChEBI" id="CHEBI:29917"/>
        <dbReference type="ChEBI" id="CHEBI:57844"/>
        <dbReference type="ChEBI" id="CHEBI:57856"/>
        <dbReference type="ChEBI" id="CHEBI:59789"/>
        <dbReference type="ChEBI" id="CHEBI:64428"/>
        <dbReference type="ChEBI" id="CHEBI:74415"/>
        <dbReference type="ChEBI" id="CHEBI:74417"/>
        <dbReference type="EC" id="2.8.4.3"/>
    </reaction>
</comment>
<comment type="function">
    <text evidence="1 13">Catalyzes the methylthiolation of N6-(dimethylallyl)adenosine (i(6)A), leading to the formation of 2-methylthio-N6-(dimethylallyl)adenosine (ms(2)i(6)A) at position 37 in tRNAs that read codons beginning with uridine.</text>
</comment>
<dbReference type="SFLD" id="SFLDG01082">
    <property type="entry name" value="B12-binding_domain_containing"/>
    <property type="match status" value="1"/>
</dbReference>
<evidence type="ECO:0000256" key="1">
    <source>
        <dbReference type="ARBA" id="ARBA00003234"/>
    </source>
</evidence>
<dbReference type="GO" id="GO:0046872">
    <property type="term" value="F:metal ion binding"/>
    <property type="evidence" value="ECO:0007669"/>
    <property type="project" value="UniProtKB-KW"/>
</dbReference>
<keyword evidence="2 13" id="KW-0004">4Fe-4S</keyword>
<dbReference type="PROSITE" id="PS01278">
    <property type="entry name" value="MTTASE_RADICAL"/>
    <property type="match status" value="1"/>
</dbReference>
<feature type="binding site" evidence="13">
    <location>
        <position position="147"/>
    </location>
    <ligand>
        <name>[4Fe-4S] cluster</name>
        <dbReference type="ChEBI" id="CHEBI:49883"/>
        <label>2</label>
        <note>4Fe-4S-S-AdoMet</note>
    </ligand>
</feature>
<evidence type="ECO:0000256" key="11">
    <source>
        <dbReference type="ARBA" id="ARBA00080698"/>
    </source>
</evidence>
<evidence type="ECO:0000313" key="17">
    <source>
        <dbReference type="EMBL" id="ODS30322.1"/>
    </source>
</evidence>
<dbReference type="CDD" id="cd01335">
    <property type="entry name" value="Radical_SAM"/>
    <property type="match status" value="1"/>
</dbReference>
<organism evidence="17 18">
    <name type="scientific">Candidatus Scalindua rubra</name>
    <dbReference type="NCBI Taxonomy" id="1872076"/>
    <lineage>
        <taxon>Bacteria</taxon>
        <taxon>Pseudomonadati</taxon>
        <taxon>Planctomycetota</taxon>
        <taxon>Candidatus Brocadiia</taxon>
        <taxon>Candidatus Brocadiales</taxon>
        <taxon>Candidatus Scalinduaceae</taxon>
        <taxon>Candidatus Scalindua</taxon>
    </lineage>
</organism>
<dbReference type="GO" id="GO:0035597">
    <property type="term" value="F:tRNA-2-methylthio-N(6)-dimethylallyladenosine(37) synthase activity"/>
    <property type="evidence" value="ECO:0007669"/>
    <property type="project" value="UniProtKB-EC"/>
</dbReference>
<dbReference type="PROSITE" id="PS50926">
    <property type="entry name" value="TRAM"/>
    <property type="match status" value="1"/>
</dbReference>
<dbReference type="PANTHER" id="PTHR43020">
    <property type="entry name" value="CDK5 REGULATORY SUBUNIT-ASSOCIATED PROTEIN 1"/>
    <property type="match status" value="1"/>
</dbReference>
<dbReference type="AlphaFoldDB" id="A0A1E3X447"/>
<dbReference type="NCBIfam" id="TIGR00089">
    <property type="entry name" value="MiaB/RimO family radical SAM methylthiotransferase"/>
    <property type="match status" value="1"/>
</dbReference>
<dbReference type="SFLD" id="SFLDG01061">
    <property type="entry name" value="methylthiotransferase"/>
    <property type="match status" value="1"/>
</dbReference>
<keyword evidence="8 13" id="KW-0411">Iron-sulfur</keyword>
<dbReference type="InterPro" id="IPR020612">
    <property type="entry name" value="Methylthiotransferase_CS"/>
</dbReference>
<dbReference type="Pfam" id="PF04055">
    <property type="entry name" value="Radical_SAM"/>
    <property type="match status" value="1"/>
</dbReference>
<dbReference type="HAMAP" id="MF_01864">
    <property type="entry name" value="tRNA_metthiotr_MiaB"/>
    <property type="match status" value="1"/>
</dbReference>
<dbReference type="InterPro" id="IPR013848">
    <property type="entry name" value="Methylthiotransferase_N"/>
</dbReference>
<keyword evidence="5 13" id="KW-0949">S-adenosyl-L-methionine</keyword>
<dbReference type="InterPro" id="IPR002792">
    <property type="entry name" value="TRAM_dom"/>
</dbReference>
<feature type="binding site" evidence="13">
    <location>
        <position position="143"/>
    </location>
    <ligand>
        <name>[4Fe-4S] cluster</name>
        <dbReference type="ChEBI" id="CHEBI:49883"/>
        <label>2</label>
        <note>4Fe-4S-S-AdoMet</note>
    </ligand>
</feature>
<sequence length="433" mass="48918">MNKLDSELSIGSLVREGYTFVEDEKAADIILLNTCSVRNKAEHKVYSQLGSLRNQKEKNPDLILGVLGCMAQNEGEKIFRRMPHVNLICGTREFSRLPTLLEEINGSNKQILAINEDEMVSFDRLVTQRPNRFKAFVSIMRGCDNYCSYCIVPYVRGREFSRPVGDIINEVKSLTDDGCKEITLLGQNVNSYGKGLNGNITLANLLKKLNSIEGIERIRFVTSHPRDMIKDILEAISELPKVCENLHMPAQSGSDRILEKMRRQYTSTHYRELVEMAKSLVPDITIASDFIVGFPGETEDDFEDTVSLMRDVRYQNCFIFKYSPRTGTAATELKDDVPEETKRRRNQILLDLQSDISAEDNKEMIGKSVEVLVEGTSKTDESKLTGRTRQNQIVVFSLPEGRSQEGWPSSLQGKLVNINIVDSTDLTLFGIIN</sequence>
<feature type="binding site" evidence="13">
    <location>
        <position position="150"/>
    </location>
    <ligand>
        <name>[4Fe-4S] cluster</name>
        <dbReference type="ChEBI" id="CHEBI:49883"/>
        <label>2</label>
        <note>4Fe-4S-S-AdoMet</note>
    </ligand>
</feature>
<dbReference type="PROSITE" id="PS51918">
    <property type="entry name" value="RADICAL_SAM"/>
    <property type="match status" value="1"/>
</dbReference>
<dbReference type="EC" id="2.8.4.3" evidence="9 13"/>
<feature type="domain" description="MTTase N-terminal" evidence="15">
    <location>
        <begin position="1"/>
        <end position="106"/>
    </location>
</feature>
<dbReference type="InterPro" id="IPR006463">
    <property type="entry name" value="MiaB_methiolase"/>
</dbReference>
<dbReference type="SUPFAM" id="SSF102114">
    <property type="entry name" value="Radical SAM enzymes"/>
    <property type="match status" value="1"/>
</dbReference>
<gene>
    <name evidence="13" type="primary">miaB</name>
    <name evidence="17" type="ORF">SCARUB_04573</name>
</gene>
<evidence type="ECO:0000259" key="16">
    <source>
        <dbReference type="PROSITE" id="PS51918"/>
    </source>
</evidence>
<protein>
    <recommendedName>
        <fullName evidence="10 13">tRNA-2-methylthio-N(6)-dimethylallyladenosine synthase</fullName>
        <ecNumber evidence="9 13">2.8.4.3</ecNumber>
    </recommendedName>
    <alternativeName>
        <fullName evidence="12 13">(Dimethylallyl)adenosine tRNA methylthiotransferase MiaB</fullName>
    </alternativeName>
    <alternativeName>
        <fullName evidence="11 13">tRNA-i(6)A37 methylthiotransferase</fullName>
    </alternativeName>
</protein>
<evidence type="ECO:0000256" key="9">
    <source>
        <dbReference type="ARBA" id="ARBA00033765"/>
    </source>
</evidence>
<dbReference type="SMART" id="SM00729">
    <property type="entry name" value="Elp3"/>
    <property type="match status" value="1"/>
</dbReference>
<dbReference type="InterPro" id="IPR006638">
    <property type="entry name" value="Elp3/MiaA/NifB-like_rSAM"/>
</dbReference>
<dbReference type="EMBL" id="MAYW01000244">
    <property type="protein sequence ID" value="ODS30322.1"/>
    <property type="molecule type" value="Genomic_DNA"/>
</dbReference>
<name>A0A1E3X447_9BACT</name>
<dbReference type="FunFam" id="3.40.50.12160:FF:000003">
    <property type="entry name" value="CDK5 regulatory subunit-associated protein 1"/>
    <property type="match status" value="1"/>
</dbReference>
<dbReference type="InterPro" id="IPR038135">
    <property type="entry name" value="Methylthiotransferase_N_sf"/>
</dbReference>
<evidence type="ECO:0000256" key="10">
    <source>
        <dbReference type="ARBA" id="ARBA00068570"/>
    </source>
</evidence>
<reference evidence="17 18" key="1">
    <citation type="submission" date="2016-07" db="EMBL/GenBank/DDBJ databases">
        <title>Draft genome of Scalindua rubra, obtained from a brine-seawater interface in the Red Sea, sheds light on salt adaptation in anammox bacteria.</title>
        <authorList>
            <person name="Speth D.R."/>
            <person name="Lagkouvardos I."/>
            <person name="Wang Y."/>
            <person name="Qian P.-Y."/>
            <person name="Dutilh B.E."/>
            <person name="Jetten M.S."/>
        </authorList>
    </citation>
    <scope>NUCLEOTIDE SEQUENCE [LARGE SCALE GENOMIC DNA]</scope>
    <source>
        <strain evidence="17">BSI-1</strain>
    </source>
</reference>
<dbReference type="GO" id="GO:0051539">
    <property type="term" value="F:4 iron, 4 sulfur cluster binding"/>
    <property type="evidence" value="ECO:0007669"/>
    <property type="project" value="UniProtKB-UniRule"/>
</dbReference>
<evidence type="ECO:0000256" key="2">
    <source>
        <dbReference type="ARBA" id="ARBA00022485"/>
    </source>
</evidence>
<keyword evidence="7 13" id="KW-0408">Iron</keyword>
<keyword evidence="13" id="KW-0819">tRNA processing</keyword>
<dbReference type="NCBIfam" id="TIGR01574">
    <property type="entry name" value="miaB-methiolase"/>
    <property type="match status" value="1"/>
</dbReference>
<comment type="cofactor">
    <cofactor evidence="13">
        <name>[4Fe-4S] cluster</name>
        <dbReference type="ChEBI" id="CHEBI:49883"/>
    </cofactor>
    <text evidence="13">Binds 2 [4Fe-4S] clusters. One cluster is coordinated with 3 cysteines and an exchangeable S-adenosyl-L-methionine.</text>
</comment>
<keyword evidence="6 13" id="KW-0479">Metal-binding</keyword>
<feature type="domain" description="Radical SAM core" evidence="16">
    <location>
        <begin position="129"/>
        <end position="359"/>
    </location>
</feature>
<evidence type="ECO:0000256" key="13">
    <source>
        <dbReference type="HAMAP-Rule" id="MF_01864"/>
    </source>
</evidence>
<dbReference type="Gene3D" id="3.40.50.12160">
    <property type="entry name" value="Methylthiotransferase, N-terminal domain"/>
    <property type="match status" value="1"/>
</dbReference>
<dbReference type="SFLD" id="SFLDS00029">
    <property type="entry name" value="Radical_SAM"/>
    <property type="match status" value="1"/>
</dbReference>
<evidence type="ECO:0000259" key="14">
    <source>
        <dbReference type="PROSITE" id="PS50926"/>
    </source>
</evidence>
<evidence type="ECO:0000256" key="8">
    <source>
        <dbReference type="ARBA" id="ARBA00023014"/>
    </source>
</evidence>
<keyword evidence="3 13" id="KW-0963">Cytoplasm</keyword>
<dbReference type="FunFam" id="3.80.30.20:FF:000001">
    <property type="entry name" value="tRNA-2-methylthio-N(6)-dimethylallyladenosine synthase 2"/>
    <property type="match status" value="1"/>
</dbReference>
<dbReference type="PANTHER" id="PTHR43020:SF2">
    <property type="entry name" value="MITOCHONDRIAL TRNA METHYLTHIOTRANSFERASE CDK5RAP1"/>
    <property type="match status" value="1"/>
</dbReference>
<evidence type="ECO:0000256" key="6">
    <source>
        <dbReference type="ARBA" id="ARBA00022723"/>
    </source>
</evidence>
<dbReference type="PATRIC" id="fig|1872076.5.peg.5488"/>
<comment type="caution">
    <text evidence="17">The sequence shown here is derived from an EMBL/GenBank/DDBJ whole genome shotgun (WGS) entry which is preliminary data.</text>
</comment>
<keyword evidence="4 13" id="KW-0808">Transferase</keyword>
<comment type="subunit">
    <text evidence="13">Monomer.</text>
</comment>
<accession>A0A1E3X447</accession>
<dbReference type="InterPro" id="IPR005839">
    <property type="entry name" value="Methylthiotransferase"/>
</dbReference>
<evidence type="ECO:0000259" key="15">
    <source>
        <dbReference type="PROSITE" id="PS51449"/>
    </source>
</evidence>
<comment type="caution">
    <text evidence="13">Lacks conserved residue(s) required for the propagation of feature annotation.</text>
</comment>
<dbReference type="Gene3D" id="3.80.30.20">
    <property type="entry name" value="tm_1862 like domain"/>
    <property type="match status" value="1"/>
</dbReference>
<comment type="subcellular location">
    <subcellularLocation>
        <location evidence="13">Cytoplasm</location>
    </subcellularLocation>
</comment>
<comment type="similarity">
    <text evidence="13">Belongs to the methylthiotransferase family. MiaB subfamily.</text>
</comment>
<evidence type="ECO:0000256" key="3">
    <source>
        <dbReference type="ARBA" id="ARBA00022490"/>
    </source>
</evidence>
<proteinExistence type="inferred from homology"/>
<dbReference type="Pfam" id="PF00919">
    <property type="entry name" value="UPF0004"/>
    <property type="match status" value="1"/>
</dbReference>
<dbReference type="InterPro" id="IPR007197">
    <property type="entry name" value="rSAM"/>
</dbReference>
<dbReference type="PROSITE" id="PS51449">
    <property type="entry name" value="MTTASE_N"/>
    <property type="match status" value="1"/>
</dbReference>
<evidence type="ECO:0000256" key="4">
    <source>
        <dbReference type="ARBA" id="ARBA00022679"/>
    </source>
</evidence>
<dbReference type="Pfam" id="PF01938">
    <property type="entry name" value="TRAM"/>
    <property type="match status" value="1"/>
</dbReference>
<dbReference type="GO" id="GO:0005829">
    <property type="term" value="C:cytosol"/>
    <property type="evidence" value="ECO:0007669"/>
    <property type="project" value="TreeGrafter"/>
</dbReference>
<evidence type="ECO:0000256" key="5">
    <source>
        <dbReference type="ARBA" id="ARBA00022691"/>
    </source>
</evidence>
<evidence type="ECO:0000256" key="7">
    <source>
        <dbReference type="ARBA" id="ARBA00023004"/>
    </source>
</evidence>
<feature type="domain" description="TRAM" evidence="14">
    <location>
        <begin position="362"/>
        <end position="433"/>
    </location>
</feature>